<dbReference type="VEuPathDB" id="TriTrypDB:TvY486_0037600"/>
<evidence type="ECO:0000313" key="3">
    <source>
        <dbReference type="EMBL" id="CCD20882.1"/>
    </source>
</evidence>
<accession>F9WTI9</accession>
<feature type="coiled-coil region" evidence="1">
    <location>
        <begin position="701"/>
        <end position="735"/>
    </location>
</feature>
<keyword evidence="4" id="KW-1185">Reference proteome</keyword>
<keyword evidence="2" id="KW-0732">Signal</keyword>
<dbReference type="Proteomes" id="UP000009027">
    <property type="component" value="Unassembled WGS sequence"/>
</dbReference>
<name>F9WTI9_TRYVY</name>
<protein>
    <submittedName>
        <fullName evidence="3">Uncharacterized protein</fullName>
    </submittedName>
</protein>
<gene>
    <name evidence="3" type="ORF">TvY486_0037600</name>
</gene>
<organism evidence="3 4">
    <name type="scientific">Trypanosoma vivax (strain Y486)</name>
    <dbReference type="NCBI Taxonomy" id="1055687"/>
    <lineage>
        <taxon>Eukaryota</taxon>
        <taxon>Discoba</taxon>
        <taxon>Euglenozoa</taxon>
        <taxon>Kinetoplastea</taxon>
        <taxon>Metakinetoplastina</taxon>
        <taxon>Trypanosomatida</taxon>
        <taxon>Trypanosomatidae</taxon>
        <taxon>Trypanosoma</taxon>
        <taxon>Duttonella</taxon>
    </lineage>
</organism>
<feature type="coiled-coil region" evidence="1">
    <location>
        <begin position="65"/>
        <end position="92"/>
    </location>
</feature>
<feature type="chain" id="PRO_5003389601" evidence="2">
    <location>
        <begin position="23"/>
        <end position="760"/>
    </location>
</feature>
<evidence type="ECO:0000313" key="4">
    <source>
        <dbReference type="Proteomes" id="UP000009027"/>
    </source>
</evidence>
<keyword evidence="1" id="KW-0175">Coiled coil</keyword>
<reference evidence="3 4" key="1">
    <citation type="journal article" date="2012" name="Proc. Natl. Acad. Sci. U.S.A.">
        <title>Antigenic diversity is generated by distinct evolutionary mechanisms in African trypanosome species.</title>
        <authorList>
            <person name="Jackson A.P."/>
            <person name="Berry A."/>
            <person name="Aslett M."/>
            <person name="Allison H.C."/>
            <person name="Burton P."/>
            <person name="Vavrova-Anderson J."/>
            <person name="Brown R."/>
            <person name="Browne H."/>
            <person name="Corton N."/>
            <person name="Hauser H."/>
            <person name="Gamble J."/>
            <person name="Gilderthorp R."/>
            <person name="Marcello L."/>
            <person name="McQuillan J."/>
            <person name="Otto T.D."/>
            <person name="Quail M.A."/>
            <person name="Sanders M.J."/>
            <person name="van Tonder A."/>
            <person name="Ginger M.L."/>
            <person name="Field M.C."/>
            <person name="Barry J.D."/>
            <person name="Hertz-Fowler C."/>
            <person name="Berriman M."/>
        </authorList>
    </citation>
    <scope>NUCLEOTIDE SEQUENCE</scope>
    <source>
        <strain evidence="3 4">Y486</strain>
    </source>
</reference>
<dbReference type="EMBL" id="CAEX01006522">
    <property type="protein sequence ID" value="CCD20882.1"/>
    <property type="molecule type" value="Genomic_DNA"/>
</dbReference>
<feature type="coiled-coil region" evidence="1">
    <location>
        <begin position="495"/>
        <end position="522"/>
    </location>
</feature>
<evidence type="ECO:0000256" key="2">
    <source>
        <dbReference type="SAM" id="SignalP"/>
    </source>
</evidence>
<sequence>MLATALVFLVLPTSLWRFGASGATCYLYKKELTEEEKCAARDILWGWLNVTNKCRVRALEVLKNVTELRGRAKEVEAKAKEAIAEYKKLLTVKTTAADNITSRIEKAIGEAQNALARVNNSRVNASVAEQAANSSLEGGVSESFYYIMLASQVISGHSCSATVNYTGAKEVLEMIRTENCNSYTNKYNVSVQLSNYAEQLDSIENLSEWKEQMVKLVYNAHEGVKSSVHSKKLWTIKDDEKVRTVMEAIKNSTDKLVVAVELFKATRVSVDVASTTVNTAVDDMNTVNKTVLSSLRGNGTLLCRLMGRHLEVSVQLNEANGRLTIIRGKTDSAAKAAENSLASVAATESLVKYVNGNISLLSLFGYSSVFHRLKELDIASGTTRNISDAKTDALMAVKLSGNARSNASTVGVEIQRKTASLKSIKSQLLKHLNETGINISSLTSEACDKGLSDLLNGSFVVAFGRAVGLNSSGVLTAQEALNKLKAEAGLINATLDDVNLKLKEAEKAMKDANRREEAVMRAVNNSIVDAANDTMKDLCETIKELHKLRLDFTLLNEEAEGILSNVSVLVGLSDATRSEMSEAIETIPNVAEYFGVANRELAVFARATKKIEKLRNMVRDDVTSLLESEMQRESHINTTHIDLMNKLFTNKGSSSTESNSPTRLAGLCVLTLPTNSPNVKAVDAFLMLRNLTDIRGLKTVADNIKLKVEKMRDSLRKASATLNSAEAAVKEAIETALQENGRRRCTPLYEQLFNAVRRFL</sequence>
<evidence type="ECO:0000256" key="1">
    <source>
        <dbReference type="SAM" id="Coils"/>
    </source>
</evidence>
<feature type="signal peptide" evidence="2">
    <location>
        <begin position="1"/>
        <end position="22"/>
    </location>
</feature>
<dbReference type="AlphaFoldDB" id="F9WTI9"/>
<proteinExistence type="predicted"/>